<keyword evidence="2" id="KW-1185">Reference proteome</keyword>
<proteinExistence type="predicted"/>
<name>A0ABN9BM39_9NEOB</name>
<dbReference type="EMBL" id="CATNWA010004824">
    <property type="protein sequence ID" value="CAI9548727.1"/>
    <property type="molecule type" value="Genomic_DNA"/>
</dbReference>
<protein>
    <submittedName>
        <fullName evidence="1">Uncharacterized protein</fullName>
    </submittedName>
</protein>
<feature type="non-terminal residue" evidence="1">
    <location>
        <position position="133"/>
    </location>
</feature>
<organism evidence="1 2">
    <name type="scientific">Staurois parvus</name>
    <dbReference type="NCBI Taxonomy" id="386267"/>
    <lineage>
        <taxon>Eukaryota</taxon>
        <taxon>Metazoa</taxon>
        <taxon>Chordata</taxon>
        <taxon>Craniata</taxon>
        <taxon>Vertebrata</taxon>
        <taxon>Euteleostomi</taxon>
        <taxon>Amphibia</taxon>
        <taxon>Batrachia</taxon>
        <taxon>Anura</taxon>
        <taxon>Neobatrachia</taxon>
        <taxon>Ranoidea</taxon>
        <taxon>Ranidae</taxon>
        <taxon>Staurois</taxon>
    </lineage>
</organism>
<dbReference type="Proteomes" id="UP001162483">
    <property type="component" value="Unassembled WGS sequence"/>
</dbReference>
<sequence length="133" mass="14894">MYISTGLEISTRLLVNGEWKLWWGLVCPPGHLAEQARSSDRICHWHWEPSDCSIAERSESKERSVCCALFIGSSGGFRGEERALNSMCICVCVCVCLCMHIHVSVCMYMCVSVHVSACMYMYVCVHVSVCVCT</sequence>
<comment type="caution">
    <text evidence="1">The sequence shown here is derived from an EMBL/GenBank/DDBJ whole genome shotgun (WGS) entry which is preliminary data.</text>
</comment>
<accession>A0ABN9BM39</accession>
<gene>
    <name evidence="1" type="ORF">SPARVUS_LOCUS3213527</name>
</gene>
<evidence type="ECO:0000313" key="1">
    <source>
        <dbReference type="EMBL" id="CAI9548727.1"/>
    </source>
</evidence>
<reference evidence="1" key="1">
    <citation type="submission" date="2023-05" db="EMBL/GenBank/DDBJ databases">
        <authorList>
            <person name="Stuckert A."/>
        </authorList>
    </citation>
    <scope>NUCLEOTIDE SEQUENCE</scope>
</reference>
<evidence type="ECO:0000313" key="2">
    <source>
        <dbReference type="Proteomes" id="UP001162483"/>
    </source>
</evidence>